<dbReference type="AlphaFoldDB" id="A0A3G8XYS2"/>
<dbReference type="OrthoDB" id="894042at2"/>
<proteinExistence type="predicted"/>
<dbReference type="Proteomes" id="UP000270185">
    <property type="component" value="Chromosome"/>
</dbReference>
<evidence type="ECO:0000313" key="1">
    <source>
        <dbReference type="EMBL" id="AZI33871.1"/>
    </source>
</evidence>
<name>A0A3G8XYS2_9FLAO</name>
<dbReference type="EMBL" id="CP034159">
    <property type="protein sequence ID" value="AZI33871.1"/>
    <property type="molecule type" value="Genomic_DNA"/>
</dbReference>
<gene>
    <name evidence="1" type="ORF">EIB73_12050</name>
</gene>
<keyword evidence="2" id="KW-1185">Reference proteome</keyword>
<organism evidence="1 2">
    <name type="scientific">Kaistella carnis</name>
    <dbReference type="NCBI Taxonomy" id="1241979"/>
    <lineage>
        <taxon>Bacteria</taxon>
        <taxon>Pseudomonadati</taxon>
        <taxon>Bacteroidota</taxon>
        <taxon>Flavobacteriia</taxon>
        <taxon>Flavobacteriales</taxon>
        <taxon>Weeksellaceae</taxon>
        <taxon>Chryseobacterium group</taxon>
        <taxon>Kaistella</taxon>
    </lineage>
</organism>
<accession>A0A3G8XYS2</accession>
<protein>
    <submittedName>
        <fullName evidence="1">Uncharacterized protein</fullName>
    </submittedName>
</protein>
<evidence type="ECO:0000313" key="2">
    <source>
        <dbReference type="Proteomes" id="UP000270185"/>
    </source>
</evidence>
<dbReference type="RefSeq" id="WP_125025510.1">
    <property type="nucleotide sequence ID" value="NZ_JBHSEA010000023.1"/>
</dbReference>
<sequence>MKKIISISFLLIFVCANTELGEMLKFPNLIQHFVKHSTNKTEHSLSFLGFMKNHYDSEKTHSDSDQHDEKLPFKTTNTNVNTIIAFEIQPEFSFKKPISFTSDKTVVLYKDFYKSSYSACIWLPPKLS</sequence>
<reference evidence="2" key="1">
    <citation type="submission" date="2018-11" db="EMBL/GenBank/DDBJ databases">
        <title>Proposal to divide the Flavobacteriaceae and reorganize its genera based on Amino Acid Identity values calculated from whole genome sequences.</title>
        <authorList>
            <person name="Nicholson A.C."/>
            <person name="Gulvik C.A."/>
            <person name="Whitney A.M."/>
            <person name="Humrighouse B.W."/>
            <person name="Bell M."/>
            <person name="Holmes B."/>
            <person name="Steigerwalt A.G."/>
            <person name="Villarma A."/>
            <person name="Sheth M."/>
            <person name="Batra D."/>
            <person name="Pryor J."/>
            <person name="Bernardet J.-F."/>
            <person name="Hugo C."/>
            <person name="Kampfer P."/>
            <person name="Newman J.D."/>
            <person name="McQuiston J.R."/>
        </authorList>
    </citation>
    <scope>NUCLEOTIDE SEQUENCE [LARGE SCALE GENOMIC DNA]</scope>
    <source>
        <strain evidence="2">G0081</strain>
    </source>
</reference>
<dbReference type="KEGG" id="ccas:EIB73_12050"/>